<dbReference type="PANTHER" id="PTHR23151">
    <property type="entry name" value="DIHYDROLIPOAMIDE ACETYL/SUCCINYL-TRANSFERASE-RELATED"/>
    <property type="match status" value="1"/>
</dbReference>
<gene>
    <name evidence="7" type="ORF">LCER1_G001327</name>
</gene>
<dbReference type="PROSITE" id="PS00189">
    <property type="entry name" value="LIPOYL"/>
    <property type="match status" value="1"/>
</dbReference>
<dbReference type="EMBL" id="QGMG01000021">
    <property type="protein sequence ID" value="TVY58905.1"/>
    <property type="molecule type" value="Genomic_DNA"/>
</dbReference>
<dbReference type="Pfam" id="PF00364">
    <property type="entry name" value="Biotin_lipoyl"/>
    <property type="match status" value="1"/>
</dbReference>
<sequence length="430" mass="45379">MASFATACRLSARLTSRQLRQDAAARGFRTSAACLAAQNFTMPALSPTMTEGNIASWKLKEGDSFSAGDVLLEIETDKASMDVEAQDDGILAKITLGDGAKAIKVGTRIGVLAEAGDDISSLEIPAEESSPAPKEEASEPKPEKTSESKSEATPKSSSAHSSPAKSSTPAEKQTYPLLPSVSHLIHEQGLEEADVDKMTPTGPNNRLLKGDVLAYMGSISSSYPTELSAKIQKLSHLDLSNIKLAPPPAAPKPAQESAPASLPVVEELEVAVPISMSSVIEVQQRIQKTLGIFMPLSTFIARATDVANDNLPQSKTHKPSADELFNQVLGFDKVSSVHGVRGAFLPQITALPQAAPAIKPGKSAAKRVDIIDILSGRAKPSKLAPKPAPGMSASVNVFSVTVPKGDKKRAQIFLDRVKTVLEGEPGRLIL</sequence>
<evidence type="ECO:0000259" key="6">
    <source>
        <dbReference type="PROSITE" id="PS51826"/>
    </source>
</evidence>
<protein>
    <submittedName>
        <fullName evidence="7">Putative pyruvate dehydrogenase protein X component, mitochondrial</fullName>
    </submittedName>
</protein>
<dbReference type="Pfam" id="PF02817">
    <property type="entry name" value="E3_binding"/>
    <property type="match status" value="1"/>
</dbReference>
<dbReference type="PANTHER" id="PTHR23151:SF82">
    <property type="entry name" value="PYRUVATE DEHYDROGENASE COMPLEX PROTEIN X COMPONENT, MITOCHONDRIAL"/>
    <property type="match status" value="1"/>
</dbReference>
<feature type="domain" description="Peripheral subunit-binding (PSBD)" evidence="6">
    <location>
        <begin position="176"/>
        <end position="216"/>
    </location>
</feature>
<dbReference type="PROSITE" id="PS51826">
    <property type="entry name" value="PSBD"/>
    <property type="match status" value="1"/>
</dbReference>
<dbReference type="InterPro" id="IPR036625">
    <property type="entry name" value="E3-bd_dom_sf"/>
</dbReference>
<dbReference type="InterPro" id="IPR004167">
    <property type="entry name" value="PSBD"/>
</dbReference>
<dbReference type="SUPFAM" id="SSF47005">
    <property type="entry name" value="Peripheral subunit-binding domain of 2-oxo acid dehydrogenase complex"/>
    <property type="match status" value="1"/>
</dbReference>
<evidence type="ECO:0000256" key="4">
    <source>
        <dbReference type="SAM" id="MobiDB-lite"/>
    </source>
</evidence>
<dbReference type="GO" id="GO:0006086">
    <property type="term" value="P:pyruvate decarboxylation to acetyl-CoA"/>
    <property type="evidence" value="ECO:0007669"/>
    <property type="project" value="InterPro"/>
</dbReference>
<dbReference type="GO" id="GO:0045254">
    <property type="term" value="C:pyruvate dehydrogenase complex"/>
    <property type="evidence" value="ECO:0007669"/>
    <property type="project" value="InterPro"/>
</dbReference>
<keyword evidence="3" id="KW-0809">Transit peptide</keyword>
<dbReference type="InterPro" id="IPR003016">
    <property type="entry name" value="2-oxoA_DH_lipoyl-BS"/>
</dbReference>
<evidence type="ECO:0000256" key="2">
    <source>
        <dbReference type="ARBA" id="ARBA00022823"/>
    </source>
</evidence>
<feature type="compositionally biased region" description="Basic and acidic residues" evidence="4">
    <location>
        <begin position="133"/>
        <end position="152"/>
    </location>
</feature>
<comment type="caution">
    <text evidence="7">The sequence shown here is derived from an EMBL/GenBank/DDBJ whole genome shotgun (WGS) entry which is preliminary data.</text>
</comment>
<dbReference type="PROSITE" id="PS50968">
    <property type="entry name" value="BIOTINYL_LIPOYL"/>
    <property type="match status" value="1"/>
</dbReference>
<evidence type="ECO:0000313" key="7">
    <source>
        <dbReference type="EMBL" id="TVY58905.1"/>
    </source>
</evidence>
<dbReference type="SUPFAM" id="SSF51230">
    <property type="entry name" value="Single hybrid motif"/>
    <property type="match status" value="1"/>
</dbReference>
<keyword evidence="7" id="KW-0670">Pyruvate</keyword>
<dbReference type="InterPro" id="IPR045257">
    <property type="entry name" value="E2/Pdx1"/>
</dbReference>
<dbReference type="OrthoDB" id="202158at2759"/>
<feature type="region of interest" description="Disordered" evidence="4">
    <location>
        <begin position="120"/>
        <end position="172"/>
    </location>
</feature>
<dbReference type="Gene3D" id="2.40.50.100">
    <property type="match status" value="1"/>
</dbReference>
<organism evidence="7 8">
    <name type="scientific">Lachnellula cervina</name>
    <dbReference type="NCBI Taxonomy" id="1316786"/>
    <lineage>
        <taxon>Eukaryota</taxon>
        <taxon>Fungi</taxon>
        <taxon>Dikarya</taxon>
        <taxon>Ascomycota</taxon>
        <taxon>Pezizomycotina</taxon>
        <taxon>Leotiomycetes</taxon>
        <taxon>Helotiales</taxon>
        <taxon>Lachnaceae</taxon>
        <taxon>Lachnellula</taxon>
    </lineage>
</organism>
<dbReference type="InterPro" id="IPR011053">
    <property type="entry name" value="Single_hybrid_motif"/>
</dbReference>
<keyword evidence="2" id="KW-0450">Lipoyl</keyword>
<evidence type="ECO:0000313" key="8">
    <source>
        <dbReference type="Proteomes" id="UP000481288"/>
    </source>
</evidence>
<dbReference type="CDD" id="cd06849">
    <property type="entry name" value="lipoyl_domain"/>
    <property type="match status" value="1"/>
</dbReference>
<keyword evidence="8" id="KW-1185">Reference proteome</keyword>
<feature type="compositionally biased region" description="Low complexity" evidence="4">
    <location>
        <begin position="153"/>
        <end position="170"/>
    </location>
</feature>
<dbReference type="GO" id="GO:0004742">
    <property type="term" value="F:dihydrolipoyllysine-residue acetyltransferase activity"/>
    <property type="evidence" value="ECO:0007669"/>
    <property type="project" value="TreeGrafter"/>
</dbReference>
<evidence type="ECO:0000256" key="1">
    <source>
        <dbReference type="ARBA" id="ARBA00007317"/>
    </source>
</evidence>
<reference evidence="7 8" key="1">
    <citation type="submission" date="2018-05" db="EMBL/GenBank/DDBJ databases">
        <title>Whole genome sequencing for identification of molecular markers to develop diagnostic detection tools for the regulated plant pathogen Lachnellula willkommii.</title>
        <authorList>
            <person name="Giroux E."/>
            <person name="Bilodeau G."/>
        </authorList>
    </citation>
    <scope>NUCLEOTIDE SEQUENCE [LARGE SCALE GENOMIC DNA]</scope>
    <source>
        <strain evidence="7 8">CBS 625.97</strain>
    </source>
</reference>
<dbReference type="InterPro" id="IPR000089">
    <property type="entry name" value="Biotin_lipoyl"/>
</dbReference>
<name>A0A7D8YTB4_9HELO</name>
<proteinExistence type="inferred from homology"/>
<dbReference type="Gene3D" id="4.10.320.10">
    <property type="entry name" value="E3-binding domain"/>
    <property type="match status" value="1"/>
</dbReference>
<feature type="domain" description="Lipoyl-binding" evidence="5">
    <location>
        <begin position="37"/>
        <end position="113"/>
    </location>
</feature>
<dbReference type="AlphaFoldDB" id="A0A7D8YTB4"/>
<evidence type="ECO:0000259" key="5">
    <source>
        <dbReference type="PROSITE" id="PS50968"/>
    </source>
</evidence>
<dbReference type="Proteomes" id="UP000481288">
    <property type="component" value="Unassembled WGS sequence"/>
</dbReference>
<evidence type="ECO:0000256" key="3">
    <source>
        <dbReference type="ARBA" id="ARBA00022946"/>
    </source>
</evidence>
<comment type="similarity">
    <text evidence="1">Belongs to the 2-oxoacid dehydrogenase family.</text>
</comment>
<dbReference type="FunFam" id="2.40.50.100:FF:000010">
    <property type="entry name" value="Acetyltransferase component of pyruvate dehydrogenase complex"/>
    <property type="match status" value="1"/>
</dbReference>
<accession>A0A7D8YTB4</accession>